<organism evidence="2 3">
    <name type="scientific">Caballeronia arvi</name>
    <dbReference type="NCBI Taxonomy" id="1777135"/>
    <lineage>
        <taxon>Bacteria</taxon>
        <taxon>Pseudomonadati</taxon>
        <taxon>Pseudomonadota</taxon>
        <taxon>Betaproteobacteria</taxon>
        <taxon>Burkholderiales</taxon>
        <taxon>Burkholderiaceae</taxon>
        <taxon>Caballeronia</taxon>
    </lineage>
</organism>
<keyword evidence="1" id="KW-0812">Transmembrane</keyword>
<reference evidence="2" key="1">
    <citation type="submission" date="2016-01" db="EMBL/GenBank/DDBJ databases">
        <authorList>
            <person name="Peeters C."/>
        </authorList>
    </citation>
    <scope>NUCLEOTIDE SEQUENCE [LARGE SCALE GENOMIC DNA]</scope>
    <source>
        <strain evidence="2">LMG 29317</strain>
    </source>
</reference>
<proteinExistence type="predicted"/>
<dbReference type="EMBL" id="FCOM02000327">
    <property type="protein sequence ID" value="SAL89059.1"/>
    <property type="molecule type" value="Genomic_DNA"/>
</dbReference>
<name>A0A158L773_9BURK</name>
<dbReference type="Proteomes" id="UP000055019">
    <property type="component" value="Unassembled WGS sequence"/>
</dbReference>
<gene>
    <name evidence="2" type="ORF">AWB74_08899</name>
</gene>
<keyword evidence="1" id="KW-0472">Membrane</keyword>
<evidence type="ECO:0000313" key="3">
    <source>
        <dbReference type="Proteomes" id="UP000055019"/>
    </source>
</evidence>
<accession>A0A158L773</accession>
<evidence type="ECO:0000313" key="2">
    <source>
        <dbReference type="EMBL" id="SAL89059.1"/>
    </source>
</evidence>
<protein>
    <submittedName>
        <fullName evidence="2">Uncharacterized protein</fullName>
    </submittedName>
</protein>
<keyword evidence="1" id="KW-1133">Transmembrane helix</keyword>
<keyword evidence="3" id="KW-1185">Reference proteome</keyword>
<comment type="caution">
    <text evidence="2">The sequence shown here is derived from an EMBL/GenBank/DDBJ whole genome shotgun (WGS) entry which is preliminary data.</text>
</comment>
<evidence type="ECO:0000256" key="1">
    <source>
        <dbReference type="SAM" id="Phobius"/>
    </source>
</evidence>
<dbReference type="AlphaFoldDB" id="A0A158L773"/>
<feature type="transmembrane region" description="Helical" evidence="1">
    <location>
        <begin position="44"/>
        <end position="62"/>
    </location>
</feature>
<sequence length="66" mass="7377">MRSSARTSTSLTLYSSHGFENIMCMKFALYDSSFFGYTNGWPMLNLYAIATSVGSFAIMRIADTSR</sequence>